<evidence type="ECO:0000256" key="5">
    <source>
        <dbReference type="ARBA" id="ARBA00022840"/>
    </source>
</evidence>
<dbReference type="InterPro" id="IPR017871">
    <property type="entry name" value="ABC_transporter-like_CS"/>
</dbReference>
<keyword evidence="2" id="KW-1003">Cell membrane</keyword>
<dbReference type="InterPro" id="IPR050153">
    <property type="entry name" value="Metal_Ion_Import_ABC"/>
</dbReference>
<organism evidence="12 13">
    <name type="scientific">Pelagibius litoralis</name>
    <dbReference type="NCBI Taxonomy" id="374515"/>
    <lineage>
        <taxon>Bacteria</taxon>
        <taxon>Pseudomonadati</taxon>
        <taxon>Pseudomonadota</taxon>
        <taxon>Alphaproteobacteria</taxon>
        <taxon>Rhodospirillales</taxon>
        <taxon>Rhodovibrionaceae</taxon>
        <taxon>Pelagibius</taxon>
    </lineage>
</organism>
<keyword evidence="1" id="KW-0813">Transport</keyword>
<dbReference type="FunFam" id="3.40.50.300:FF:000392">
    <property type="entry name" value="Zinc import ATP-binding protein ZnuC"/>
    <property type="match status" value="1"/>
</dbReference>
<evidence type="ECO:0000256" key="8">
    <source>
        <dbReference type="ARBA" id="ARBA00023065"/>
    </source>
</evidence>
<keyword evidence="7" id="KW-1278">Translocase</keyword>
<dbReference type="PANTHER" id="PTHR42734">
    <property type="entry name" value="METAL TRANSPORT SYSTEM ATP-BINDING PROTEIN TM_0124-RELATED"/>
    <property type="match status" value="1"/>
</dbReference>
<dbReference type="GO" id="GO:0005524">
    <property type="term" value="F:ATP binding"/>
    <property type="evidence" value="ECO:0007669"/>
    <property type="project" value="UniProtKB-KW"/>
</dbReference>
<name>A0A967EYZ2_9PROT</name>
<dbReference type="Pfam" id="PF00005">
    <property type="entry name" value="ABC_tran"/>
    <property type="match status" value="1"/>
</dbReference>
<dbReference type="EMBL" id="JAAQPH010000011">
    <property type="protein sequence ID" value="NIA69998.1"/>
    <property type="molecule type" value="Genomic_DNA"/>
</dbReference>
<keyword evidence="8" id="KW-0406">Ion transport</keyword>
<dbReference type="Gene3D" id="3.40.50.300">
    <property type="entry name" value="P-loop containing nucleotide triphosphate hydrolases"/>
    <property type="match status" value="1"/>
</dbReference>
<sequence length="285" mass="30924">MASVIQAVEEVKRPAAEAPQIEAPLIEASGLGVRRGTHWLVRGVDLTIRPGEIVTLIGPNGSGKSTTVKALLGILETSEGCLSRQPGLRIGYVPQKLSVDQTMPLTVRRLMTLTGRHDRAEIEAALNEVAIAHLAERPVQQLSGGEFQRALLARALIRRPQLLVLDEPVQGVDFAGEIALYELIHDIRERLGCGILMISHDLHIVMGQTDTVVCLNGHVCCSGTPQVVTASPEYRALFGSRAASALAIYRHDHDHVHLADGRVVAHDHEHDHSRGHKHGEDHDAG</sequence>
<evidence type="ECO:0000313" key="12">
    <source>
        <dbReference type="EMBL" id="NIA69998.1"/>
    </source>
</evidence>
<dbReference type="RefSeq" id="WP_167226148.1">
    <property type="nucleotide sequence ID" value="NZ_JAAQPH010000011.1"/>
</dbReference>
<dbReference type="PROSITE" id="PS50893">
    <property type="entry name" value="ABC_TRANSPORTER_2"/>
    <property type="match status" value="1"/>
</dbReference>
<evidence type="ECO:0000256" key="10">
    <source>
        <dbReference type="SAM" id="MobiDB-lite"/>
    </source>
</evidence>
<keyword evidence="6" id="KW-0864">Zinc transport</keyword>
<dbReference type="Proteomes" id="UP000761264">
    <property type="component" value="Unassembled WGS sequence"/>
</dbReference>
<dbReference type="InterPro" id="IPR003439">
    <property type="entry name" value="ABC_transporter-like_ATP-bd"/>
</dbReference>
<evidence type="ECO:0000256" key="1">
    <source>
        <dbReference type="ARBA" id="ARBA00022448"/>
    </source>
</evidence>
<keyword evidence="13" id="KW-1185">Reference proteome</keyword>
<dbReference type="NCBIfam" id="NF007090">
    <property type="entry name" value="PRK09544.1"/>
    <property type="match status" value="1"/>
</dbReference>
<keyword evidence="9" id="KW-0472">Membrane</keyword>
<accession>A0A967EYZ2</accession>
<dbReference type="PROSITE" id="PS00211">
    <property type="entry name" value="ABC_TRANSPORTER_1"/>
    <property type="match status" value="1"/>
</dbReference>
<evidence type="ECO:0000256" key="9">
    <source>
        <dbReference type="ARBA" id="ARBA00023136"/>
    </source>
</evidence>
<dbReference type="GO" id="GO:0010043">
    <property type="term" value="P:response to zinc ion"/>
    <property type="evidence" value="ECO:0007669"/>
    <property type="project" value="TreeGrafter"/>
</dbReference>
<dbReference type="SUPFAM" id="SSF52540">
    <property type="entry name" value="P-loop containing nucleoside triphosphate hydrolases"/>
    <property type="match status" value="1"/>
</dbReference>
<dbReference type="GO" id="GO:0016887">
    <property type="term" value="F:ATP hydrolysis activity"/>
    <property type="evidence" value="ECO:0007669"/>
    <property type="project" value="InterPro"/>
</dbReference>
<dbReference type="AlphaFoldDB" id="A0A967EYZ2"/>
<evidence type="ECO:0000256" key="6">
    <source>
        <dbReference type="ARBA" id="ARBA00022906"/>
    </source>
</evidence>
<keyword evidence="3" id="KW-0547">Nucleotide-binding</keyword>
<evidence type="ECO:0000256" key="4">
    <source>
        <dbReference type="ARBA" id="ARBA00022833"/>
    </source>
</evidence>
<feature type="region of interest" description="Disordered" evidence="10">
    <location>
        <begin position="265"/>
        <end position="285"/>
    </location>
</feature>
<dbReference type="GO" id="GO:0006829">
    <property type="term" value="P:zinc ion transport"/>
    <property type="evidence" value="ECO:0007669"/>
    <property type="project" value="UniProtKB-KW"/>
</dbReference>
<evidence type="ECO:0000259" key="11">
    <source>
        <dbReference type="PROSITE" id="PS50893"/>
    </source>
</evidence>
<evidence type="ECO:0000313" key="13">
    <source>
        <dbReference type="Proteomes" id="UP000761264"/>
    </source>
</evidence>
<protein>
    <submittedName>
        <fullName evidence="12">Zinc ABC transporter ATP-binding protein ZnuC</fullName>
    </submittedName>
</protein>
<evidence type="ECO:0000256" key="2">
    <source>
        <dbReference type="ARBA" id="ARBA00022475"/>
    </source>
</evidence>
<keyword evidence="4" id="KW-0862">Zinc</keyword>
<dbReference type="SMART" id="SM00382">
    <property type="entry name" value="AAA"/>
    <property type="match status" value="1"/>
</dbReference>
<dbReference type="PANTHER" id="PTHR42734:SF9">
    <property type="entry name" value="ZINC IMPORT ATP-BINDING PROTEIN ZNUC"/>
    <property type="match status" value="1"/>
</dbReference>
<keyword evidence="5 12" id="KW-0067">ATP-binding</keyword>
<dbReference type="InterPro" id="IPR003593">
    <property type="entry name" value="AAA+_ATPase"/>
</dbReference>
<proteinExistence type="predicted"/>
<gene>
    <name evidence="12" type="primary">znuC</name>
    <name evidence="12" type="ORF">HBA54_15445</name>
</gene>
<reference evidence="12" key="1">
    <citation type="submission" date="2020-03" db="EMBL/GenBank/DDBJ databases">
        <title>Genome of Pelagibius litoralis DSM 21314T.</title>
        <authorList>
            <person name="Wang G."/>
        </authorList>
    </citation>
    <scope>NUCLEOTIDE SEQUENCE</scope>
    <source>
        <strain evidence="12">DSM 21314</strain>
    </source>
</reference>
<dbReference type="InterPro" id="IPR027417">
    <property type="entry name" value="P-loop_NTPase"/>
</dbReference>
<evidence type="ECO:0000256" key="7">
    <source>
        <dbReference type="ARBA" id="ARBA00022967"/>
    </source>
</evidence>
<comment type="caution">
    <text evidence="12">The sequence shown here is derived from an EMBL/GenBank/DDBJ whole genome shotgun (WGS) entry which is preliminary data.</text>
</comment>
<evidence type="ECO:0000256" key="3">
    <source>
        <dbReference type="ARBA" id="ARBA00022741"/>
    </source>
</evidence>
<feature type="domain" description="ABC transporter" evidence="11">
    <location>
        <begin position="26"/>
        <end position="241"/>
    </location>
</feature>